<dbReference type="PANTHER" id="PTHR23514">
    <property type="entry name" value="BYPASS OF STOP CODON PROTEIN 6"/>
    <property type="match status" value="1"/>
</dbReference>
<feature type="transmembrane region" description="Helical" evidence="7">
    <location>
        <begin position="87"/>
        <end position="104"/>
    </location>
</feature>
<keyword evidence="3" id="KW-0813">Transport</keyword>
<keyword evidence="4 7" id="KW-0812">Transmembrane</keyword>
<dbReference type="EMBL" id="PRDW01000021">
    <property type="protein sequence ID" value="PPB81385.1"/>
    <property type="molecule type" value="Genomic_DNA"/>
</dbReference>
<feature type="transmembrane region" description="Helical" evidence="7">
    <location>
        <begin position="345"/>
        <end position="367"/>
    </location>
</feature>
<reference evidence="8 9" key="1">
    <citation type="submission" date="2018-01" db="EMBL/GenBank/DDBJ databases">
        <title>Genomic Encyclopedia of Type Strains, Phase III (KMG-III): the genomes of soil and plant-associated and newly described type strains.</title>
        <authorList>
            <person name="Whitman W."/>
        </authorList>
    </citation>
    <scope>NUCLEOTIDE SEQUENCE [LARGE SCALE GENOMIC DNA]</scope>
    <source>
        <strain evidence="8 9">HKI456</strain>
    </source>
</reference>
<dbReference type="PANTHER" id="PTHR23514:SF3">
    <property type="entry name" value="BYPASS OF STOP CODON PROTEIN 6"/>
    <property type="match status" value="1"/>
</dbReference>
<evidence type="ECO:0000256" key="4">
    <source>
        <dbReference type="ARBA" id="ARBA00022692"/>
    </source>
</evidence>
<evidence type="ECO:0000256" key="1">
    <source>
        <dbReference type="ARBA" id="ARBA00004127"/>
    </source>
</evidence>
<evidence type="ECO:0000256" key="2">
    <source>
        <dbReference type="ARBA" id="ARBA00008335"/>
    </source>
</evidence>
<feature type="transmembrane region" description="Helical" evidence="7">
    <location>
        <begin position="141"/>
        <end position="163"/>
    </location>
</feature>
<evidence type="ECO:0000256" key="6">
    <source>
        <dbReference type="ARBA" id="ARBA00023136"/>
    </source>
</evidence>
<dbReference type="SUPFAM" id="SSF103473">
    <property type="entry name" value="MFS general substrate transporter"/>
    <property type="match status" value="1"/>
</dbReference>
<evidence type="ECO:0000256" key="3">
    <source>
        <dbReference type="ARBA" id="ARBA00022448"/>
    </source>
</evidence>
<dbReference type="AlphaFoldDB" id="A0A2P5K790"/>
<comment type="similarity">
    <text evidence="2">Belongs to the major facilitator superfamily.</text>
</comment>
<feature type="transmembrane region" description="Helical" evidence="7">
    <location>
        <begin position="110"/>
        <end position="129"/>
    </location>
</feature>
<name>A0A2P5K790_9BURK</name>
<evidence type="ECO:0000256" key="7">
    <source>
        <dbReference type="SAM" id="Phobius"/>
    </source>
</evidence>
<evidence type="ECO:0000313" key="9">
    <source>
        <dbReference type="Proteomes" id="UP000243096"/>
    </source>
</evidence>
<dbReference type="Gene3D" id="1.20.1250.20">
    <property type="entry name" value="MFS general substrate transporter like domains"/>
    <property type="match status" value="2"/>
</dbReference>
<feature type="transmembrane region" description="Helical" evidence="7">
    <location>
        <begin position="57"/>
        <end position="75"/>
    </location>
</feature>
<feature type="transmembrane region" description="Helical" evidence="7">
    <location>
        <begin position="373"/>
        <end position="394"/>
    </location>
</feature>
<feature type="transmembrane region" description="Helical" evidence="7">
    <location>
        <begin position="23"/>
        <end position="45"/>
    </location>
</feature>
<dbReference type="RefSeq" id="WP_104078447.1">
    <property type="nucleotide sequence ID" value="NZ_CP062179.1"/>
</dbReference>
<comment type="caution">
    <text evidence="8">The sequence shown here is derived from an EMBL/GenBank/DDBJ whole genome shotgun (WGS) entry which is preliminary data.</text>
</comment>
<gene>
    <name evidence="8" type="ORF">B0O95_1219</name>
</gene>
<proteinExistence type="inferred from homology"/>
<dbReference type="GO" id="GO:0016020">
    <property type="term" value="C:membrane"/>
    <property type="evidence" value="ECO:0007669"/>
    <property type="project" value="TreeGrafter"/>
</dbReference>
<feature type="transmembrane region" description="Helical" evidence="7">
    <location>
        <begin position="255"/>
        <end position="274"/>
    </location>
</feature>
<dbReference type="GO" id="GO:0012505">
    <property type="term" value="C:endomembrane system"/>
    <property type="evidence" value="ECO:0007669"/>
    <property type="project" value="UniProtKB-SubCell"/>
</dbReference>
<feature type="transmembrane region" description="Helical" evidence="7">
    <location>
        <begin position="309"/>
        <end position="333"/>
    </location>
</feature>
<dbReference type="InterPro" id="IPR051788">
    <property type="entry name" value="MFS_Transporter"/>
</dbReference>
<dbReference type="GO" id="GO:0022857">
    <property type="term" value="F:transmembrane transporter activity"/>
    <property type="evidence" value="ECO:0007669"/>
    <property type="project" value="InterPro"/>
</dbReference>
<feature type="transmembrane region" description="Helical" evidence="7">
    <location>
        <begin position="175"/>
        <end position="195"/>
    </location>
</feature>
<dbReference type="InterPro" id="IPR011701">
    <property type="entry name" value="MFS"/>
</dbReference>
<feature type="transmembrane region" description="Helical" evidence="7">
    <location>
        <begin position="286"/>
        <end position="303"/>
    </location>
</feature>
<comment type="subcellular location">
    <subcellularLocation>
        <location evidence="1">Endomembrane system</location>
        <topology evidence="1">Multi-pass membrane protein</topology>
    </subcellularLocation>
</comment>
<protein>
    <submittedName>
        <fullName evidence="8">Fucose permease</fullName>
    </submittedName>
</protein>
<accession>A0A2P5K790</accession>
<evidence type="ECO:0000313" key="8">
    <source>
        <dbReference type="EMBL" id="PPB81385.1"/>
    </source>
</evidence>
<keyword evidence="6 7" id="KW-0472">Membrane</keyword>
<dbReference type="Proteomes" id="UP000243096">
    <property type="component" value="Unassembled WGS sequence"/>
</dbReference>
<keyword evidence="5 7" id="KW-1133">Transmembrane helix</keyword>
<sequence>MTEWLTSETGAAGSSVHDAHRPWAIYLMFGLYGLQQGMLGPAMPFVRAELNFDLRAVGLHFAAYALGLASIRLPYRWLRHRRLPTGIGQISILSVIAASGLFAIARALPITLLAGALMGISGGLLMTTGQAKLGARYRERAAARLVEAHVAAGLCVLGGALLISGSTSLGWSWRAAPIAVAVAALLLAALPFAAYRRDEPGVHAADMSTPASDTANFPRMLQFSLWALVILAIAAEWGVGFWGAEYLKVSVTGSAATAAALMTVYFGGTVCGRLASSYLLRAMQPLTLLVAITLGAVVAFAALHAVHSIGTAACVMAALGVCLGNFFPLILGATMHAAPDASASLSARASQAVGIALLATPLLLGMLSEEIGIQASFTTLITYPLLMLPLLSILRAHIKADHRDTTNGDPAQ</sequence>
<dbReference type="Pfam" id="PF07690">
    <property type="entry name" value="MFS_1"/>
    <property type="match status" value="1"/>
</dbReference>
<feature type="transmembrane region" description="Helical" evidence="7">
    <location>
        <begin position="223"/>
        <end position="243"/>
    </location>
</feature>
<organism evidence="8 9">
    <name type="scientific">Mycetohabitans endofungorum</name>
    <dbReference type="NCBI Taxonomy" id="417203"/>
    <lineage>
        <taxon>Bacteria</taxon>
        <taxon>Pseudomonadati</taxon>
        <taxon>Pseudomonadota</taxon>
        <taxon>Betaproteobacteria</taxon>
        <taxon>Burkholderiales</taxon>
        <taxon>Burkholderiaceae</taxon>
        <taxon>Mycetohabitans</taxon>
    </lineage>
</organism>
<dbReference type="InterPro" id="IPR036259">
    <property type="entry name" value="MFS_trans_sf"/>
</dbReference>
<keyword evidence="9" id="KW-1185">Reference proteome</keyword>
<dbReference type="OrthoDB" id="9134628at2"/>
<evidence type="ECO:0000256" key="5">
    <source>
        <dbReference type="ARBA" id="ARBA00022989"/>
    </source>
</evidence>